<dbReference type="InterPro" id="IPR041366">
    <property type="entry name" value="Pre-PUA"/>
</dbReference>
<dbReference type="CDD" id="cd11609">
    <property type="entry name" value="MCT1_N"/>
    <property type="match status" value="1"/>
</dbReference>
<dbReference type="Proteomes" id="UP000078597">
    <property type="component" value="Unassembled WGS sequence"/>
</dbReference>
<evidence type="ECO:0000313" key="3">
    <source>
        <dbReference type="Proteomes" id="UP000078597"/>
    </source>
</evidence>
<dbReference type="Gene3D" id="3.10.400.20">
    <property type="match status" value="1"/>
</dbReference>
<dbReference type="PANTHER" id="PTHR22798:SF0">
    <property type="entry name" value="MALIGNANT T-CELL-AMPLIFIED SEQUENCE 1"/>
    <property type="match status" value="1"/>
</dbReference>
<dbReference type="AlphaFoldDB" id="A0A1A8X405"/>
<evidence type="ECO:0000313" key="2">
    <source>
        <dbReference type="EMBL" id="SBS98902.1"/>
    </source>
</evidence>
<dbReference type="PANTHER" id="PTHR22798">
    <property type="entry name" value="MCT-1 PROTEIN"/>
    <property type="match status" value="1"/>
</dbReference>
<dbReference type="InterPro" id="IPR016437">
    <property type="entry name" value="MCT-1/Tma20"/>
</dbReference>
<feature type="domain" description="Pre-PUA" evidence="1">
    <location>
        <begin position="8"/>
        <end position="86"/>
    </location>
</feature>
<proteinExistence type="predicted"/>
<dbReference type="GO" id="GO:0001731">
    <property type="term" value="P:formation of translation preinitiation complex"/>
    <property type="evidence" value="ECO:0007669"/>
    <property type="project" value="TreeGrafter"/>
</dbReference>
<protein>
    <submittedName>
        <fullName evidence="2">Cell cycle regulator protein</fullName>
    </submittedName>
</protein>
<accession>A0A1A8X405</accession>
<dbReference type="EMBL" id="FLQW01005369">
    <property type="protein sequence ID" value="SBS98902.1"/>
    <property type="molecule type" value="Genomic_DNA"/>
</dbReference>
<feature type="non-terminal residue" evidence="2">
    <location>
        <position position="91"/>
    </location>
</feature>
<sequence length="91" mass="10493">MKGFCVDNISSQNLMKSSVQRSIKMTILKQYPKLEDFIEGIFPKKGPIFLGKCTNHVTVLIANNEILFFQIRNGPWIPNLKLLHRCNKMNV</sequence>
<name>A0A1A8X405_PLAMA</name>
<dbReference type="VEuPathDB" id="PlasmoDB:PmUG01_10015100"/>
<gene>
    <name evidence="2" type="ORF">PMALA_065790</name>
</gene>
<organism evidence="2 3">
    <name type="scientific">Plasmodium malariae</name>
    <dbReference type="NCBI Taxonomy" id="5858"/>
    <lineage>
        <taxon>Eukaryota</taxon>
        <taxon>Sar</taxon>
        <taxon>Alveolata</taxon>
        <taxon>Apicomplexa</taxon>
        <taxon>Aconoidasida</taxon>
        <taxon>Haemosporida</taxon>
        <taxon>Plasmodiidae</taxon>
        <taxon>Plasmodium</taxon>
        <taxon>Plasmodium (Plasmodium)</taxon>
    </lineage>
</organism>
<evidence type="ECO:0000259" key="1">
    <source>
        <dbReference type="Pfam" id="PF17832"/>
    </source>
</evidence>
<dbReference type="Pfam" id="PF17832">
    <property type="entry name" value="Pre-PUA"/>
    <property type="match status" value="1"/>
</dbReference>
<reference evidence="3" key="1">
    <citation type="submission" date="2016-05" db="EMBL/GenBank/DDBJ databases">
        <authorList>
            <person name="Naeem Raeece"/>
        </authorList>
    </citation>
    <scope>NUCLEOTIDE SEQUENCE [LARGE SCALE GENOMIC DNA]</scope>
</reference>